<name>B0T9C3_CAUSK</name>
<dbReference type="AlphaFoldDB" id="B0T9C3"/>
<keyword evidence="1" id="KW-0614">Plasmid</keyword>
<dbReference type="KEGG" id="cak:Caul_5178"/>
<dbReference type="EMBL" id="CP000928">
    <property type="protein sequence ID" value="ABZ74298.1"/>
    <property type="molecule type" value="Genomic_DNA"/>
</dbReference>
<organism evidence="1">
    <name type="scientific">Caulobacter sp. (strain K31)</name>
    <dbReference type="NCBI Taxonomy" id="366602"/>
    <lineage>
        <taxon>Bacteria</taxon>
        <taxon>Pseudomonadati</taxon>
        <taxon>Pseudomonadota</taxon>
        <taxon>Alphaproteobacteria</taxon>
        <taxon>Caulobacterales</taxon>
        <taxon>Caulobacteraceae</taxon>
        <taxon>Caulobacter</taxon>
    </lineage>
</organism>
<evidence type="ECO:0000313" key="1">
    <source>
        <dbReference type="EMBL" id="ABZ74298.1"/>
    </source>
</evidence>
<reference evidence="1" key="1">
    <citation type="submission" date="2008-01" db="EMBL/GenBank/DDBJ databases">
        <title>Complete sequence of plasmid1 pCAUL01 of Caulobacter sp. K31.</title>
        <authorList>
            <consortium name="US DOE Joint Genome Institute"/>
            <person name="Copeland A."/>
            <person name="Lucas S."/>
            <person name="Lapidus A."/>
            <person name="Barry K."/>
            <person name="Glavina del Rio T."/>
            <person name="Dalin E."/>
            <person name="Tice H."/>
            <person name="Pitluck S."/>
            <person name="Bruce D."/>
            <person name="Goodwin L."/>
            <person name="Thompson L.S."/>
            <person name="Brettin T."/>
            <person name="Detter J.C."/>
            <person name="Han C."/>
            <person name="Schmutz J."/>
            <person name="Larimer F."/>
            <person name="Land M."/>
            <person name="Hauser L."/>
            <person name="Kyrpides N."/>
            <person name="Kim E."/>
            <person name="Stephens C."/>
            <person name="Richardson P."/>
        </authorList>
    </citation>
    <scope>NUCLEOTIDE SEQUENCE [LARGE SCALE GENOMIC DNA]</scope>
    <source>
        <strain evidence="1">K31</strain>
        <plasmid evidence="1">pCAUL01</plasmid>
    </source>
</reference>
<proteinExistence type="predicted"/>
<dbReference type="OrthoDB" id="7445699at2"/>
<gene>
    <name evidence="1" type="ordered locus">Caul_5178</name>
</gene>
<accession>B0T9C3</accession>
<dbReference type="HOGENOM" id="CLU_1412922_0_0_5"/>
<sequence>MTSRYFNLDDTPTTKNLGGLDHLSRQHCRGGDLHTFDILLHAALERFSLLPKAVGRHFDTYRFYTCGSHERMSDAEREALWKALAQDLATGLDKVLADPLLTRGSGVDLSDRPTTMGERVGAICEALSQALQRGGDLNGLAARLSHEGSGTDAGYDGKQLVKLLAKRRVDTSALYHHVHHAKIVAENLHHLR</sequence>
<geneLocation type="plasmid" evidence="1">
    <name>pCAUL01</name>
</geneLocation>
<protein>
    <submittedName>
        <fullName evidence="1">Uncharacterized protein</fullName>
    </submittedName>
</protein>